<proteinExistence type="predicted"/>
<organism evidence="1 2">
    <name type="scientific">Actinomyces massiliensis F0489</name>
    <dbReference type="NCBI Taxonomy" id="1125718"/>
    <lineage>
        <taxon>Bacteria</taxon>
        <taxon>Bacillati</taxon>
        <taxon>Actinomycetota</taxon>
        <taxon>Actinomycetes</taxon>
        <taxon>Actinomycetales</taxon>
        <taxon>Actinomycetaceae</taxon>
        <taxon>Actinomyces</taxon>
    </lineage>
</organism>
<dbReference type="EMBL" id="AKFT01000007">
    <property type="protein sequence ID" value="EJF47629.1"/>
    <property type="molecule type" value="Genomic_DNA"/>
</dbReference>
<accession>J0NKK1</accession>
<dbReference type="Proteomes" id="UP000002941">
    <property type="component" value="Unassembled WGS sequence"/>
</dbReference>
<name>J0NKK1_9ACTO</name>
<protein>
    <submittedName>
        <fullName evidence="1">Uncharacterized protein</fullName>
    </submittedName>
</protein>
<gene>
    <name evidence="1" type="ORF">HMPREF1318_2361</name>
</gene>
<sequence length="117" mass="12860">MRKIHKTASRQVVEDILALADSGDADAVELQSCDTDSEFALGAISITGSIFHLPNGSQTRYGTAYDTWDAPMQTITPDLDARALEGLPLDRQGRIDMRAWRATGMRDQIDGQTYAMI</sequence>
<reference evidence="1 2" key="1">
    <citation type="submission" date="2012-05" db="EMBL/GenBank/DDBJ databases">
        <authorList>
            <person name="Harkins D.M."/>
            <person name="Madupu R."/>
            <person name="Durkin A.S."/>
            <person name="Torralba M."/>
            <person name="Methe B."/>
            <person name="Sutton G.G."/>
            <person name="Nelson K.E."/>
        </authorList>
    </citation>
    <scope>NUCLEOTIDE SEQUENCE [LARGE SCALE GENOMIC DNA]</scope>
    <source>
        <strain evidence="1 2">F0489</strain>
    </source>
</reference>
<evidence type="ECO:0000313" key="2">
    <source>
        <dbReference type="Proteomes" id="UP000002941"/>
    </source>
</evidence>
<comment type="caution">
    <text evidence="1">The sequence shown here is derived from an EMBL/GenBank/DDBJ whole genome shotgun (WGS) entry which is preliminary data.</text>
</comment>
<dbReference type="RefSeq" id="WP_008729541.1">
    <property type="nucleotide sequence ID" value="NZ_AKFT01000007.1"/>
</dbReference>
<dbReference type="AlphaFoldDB" id="J0NKK1"/>
<evidence type="ECO:0000313" key="1">
    <source>
        <dbReference type="EMBL" id="EJF47629.1"/>
    </source>
</evidence>
<keyword evidence="2" id="KW-1185">Reference proteome</keyword>